<dbReference type="GO" id="GO:0009089">
    <property type="term" value="P:lysine biosynthetic process via diaminopimelate"/>
    <property type="evidence" value="ECO:0007669"/>
    <property type="project" value="UniProtKB-UniRule"/>
</dbReference>
<dbReference type="SUPFAM" id="SSF54506">
    <property type="entry name" value="Diaminopimelate epimerase-like"/>
    <property type="match status" value="2"/>
</dbReference>
<protein>
    <recommendedName>
        <fullName evidence="3 8">Diaminopimelate epimerase</fullName>
        <shortName evidence="8">DAP epimerase</shortName>
        <ecNumber evidence="3 8">5.1.1.7</ecNumber>
    </recommendedName>
    <alternativeName>
        <fullName evidence="8">PLP-independent amino acid racemase</fullName>
    </alternativeName>
</protein>
<dbReference type="InterPro" id="IPR018510">
    <property type="entry name" value="DAP_epimerase_AS"/>
</dbReference>
<comment type="caution">
    <text evidence="10">The sequence shown here is derived from an EMBL/GenBank/DDBJ whole genome shotgun (WGS) entry which is preliminary data.</text>
</comment>
<feature type="site" description="Could be important to modulate the pK values of the two catalytic cysteine residues" evidence="8">
    <location>
        <position position="226"/>
    </location>
</feature>
<comment type="subcellular location">
    <subcellularLocation>
        <location evidence="8">Cytoplasm</location>
    </subcellularLocation>
</comment>
<dbReference type="GO" id="GO:0005829">
    <property type="term" value="C:cytosol"/>
    <property type="evidence" value="ECO:0007669"/>
    <property type="project" value="TreeGrafter"/>
</dbReference>
<dbReference type="HAMAP" id="MF_00197">
    <property type="entry name" value="DAP_epimerase"/>
    <property type="match status" value="1"/>
</dbReference>
<dbReference type="EC" id="5.1.1.7" evidence="3 8"/>
<sequence length="330" mass="35872">MMVRLLKVHGSGNDFFLLDQMEAQIQLTEDQLKQLAQSICDRKRGLHGGADGLLLVLKSAHKNVVARMRVINSDGSEASMCGNGLRTVARYVVTKEKISPQINFKIETMYADLQVKAAANLASDVPAYEVEISPVSFADSKIGMHVGQATLQNSLVPALSDSLKFSAVAVPNPHLISFVDQQTLKSNQLVKMATYLNSENPYFPDGVNVSFVQKISSNEIFVKTFERGVGLTNACGTAMSASSLIYVLQQLGQAGLEQTLKVLNPGGMVQTIVHQRLDGSYCISLIGNATVTASVSLDAKEAMFGNFSQVKWSETGEQRAYENFVDSLKK</sequence>
<comment type="subunit">
    <text evidence="8">Homodimer.</text>
</comment>
<evidence type="ECO:0000313" key="10">
    <source>
        <dbReference type="EMBL" id="KRO01072.1"/>
    </source>
</evidence>
<evidence type="ECO:0000256" key="6">
    <source>
        <dbReference type="ARBA" id="ARBA00023235"/>
    </source>
</evidence>
<reference evidence="10 11" key="1">
    <citation type="journal article" date="2015" name="Genome Announc.">
        <title>Expanding the biotechnology potential of lactobacilli through comparative genomics of 213 strains and associated genera.</title>
        <authorList>
            <person name="Sun Z."/>
            <person name="Harris H.M."/>
            <person name="McCann A."/>
            <person name="Guo C."/>
            <person name="Argimon S."/>
            <person name="Zhang W."/>
            <person name="Yang X."/>
            <person name="Jeffery I.B."/>
            <person name="Cooney J.C."/>
            <person name="Kagawa T.F."/>
            <person name="Liu W."/>
            <person name="Song Y."/>
            <person name="Salvetti E."/>
            <person name="Wrobel A."/>
            <person name="Rasinkangas P."/>
            <person name="Parkhill J."/>
            <person name="Rea M.C."/>
            <person name="O'Sullivan O."/>
            <person name="Ritari J."/>
            <person name="Douillard F.P."/>
            <person name="Paul Ross R."/>
            <person name="Yang R."/>
            <person name="Briner A.E."/>
            <person name="Felis G.E."/>
            <person name="de Vos W.M."/>
            <person name="Barrangou R."/>
            <person name="Klaenhammer T.R."/>
            <person name="Caufield P.W."/>
            <person name="Cui Y."/>
            <person name="Zhang H."/>
            <person name="O'Toole P.W."/>
        </authorList>
    </citation>
    <scope>NUCLEOTIDE SEQUENCE [LARGE SCALE GENOMIC DNA]</scope>
    <source>
        <strain evidence="10 11">NBRC 103219</strain>
    </source>
</reference>
<name>A0A0R2LNL2_9LACO</name>
<feature type="binding site" evidence="8">
    <location>
        <position position="208"/>
    </location>
    <ligand>
        <name>substrate</name>
    </ligand>
</feature>
<evidence type="ECO:0000256" key="8">
    <source>
        <dbReference type="HAMAP-Rule" id="MF_00197"/>
    </source>
</evidence>
<dbReference type="NCBIfam" id="TIGR00652">
    <property type="entry name" value="DapF"/>
    <property type="match status" value="1"/>
</dbReference>
<evidence type="ECO:0000256" key="7">
    <source>
        <dbReference type="ARBA" id="ARBA00051712"/>
    </source>
</evidence>
<dbReference type="Proteomes" id="UP000051886">
    <property type="component" value="Unassembled WGS sequence"/>
</dbReference>
<keyword evidence="4 8" id="KW-0028">Amino-acid biosynthesis</keyword>
<gene>
    <name evidence="8" type="primary">dapF</name>
    <name evidence="10" type="ORF">IV66_GL001252</name>
</gene>
<feature type="binding site" evidence="8">
    <location>
        <position position="72"/>
    </location>
    <ligand>
        <name>substrate</name>
    </ligand>
</feature>
<evidence type="ECO:0000256" key="3">
    <source>
        <dbReference type="ARBA" id="ARBA00013080"/>
    </source>
</evidence>
<evidence type="ECO:0000256" key="4">
    <source>
        <dbReference type="ARBA" id="ARBA00022605"/>
    </source>
</evidence>
<dbReference type="UniPathway" id="UPA00034">
    <property type="reaction ID" value="UER00025"/>
</dbReference>
<dbReference type="InterPro" id="IPR001653">
    <property type="entry name" value="DAP_epimerase_DapF"/>
</dbReference>
<feature type="site" description="Could be important to modulate the pK values of the two catalytic cysteine residues" evidence="8">
    <location>
        <position position="174"/>
    </location>
</feature>
<feature type="binding site" evidence="8">
    <location>
        <begin position="226"/>
        <end position="227"/>
    </location>
    <ligand>
        <name>substrate</name>
    </ligand>
</feature>
<dbReference type="AlphaFoldDB" id="A0A0R2LNL2"/>
<evidence type="ECO:0000313" key="11">
    <source>
        <dbReference type="Proteomes" id="UP000051886"/>
    </source>
</evidence>
<keyword evidence="6 8" id="KW-0413">Isomerase</keyword>
<comment type="catalytic activity">
    <reaction evidence="7 8">
        <text>(2S,6S)-2,6-diaminopimelate = meso-2,6-diaminopimelate</text>
        <dbReference type="Rhea" id="RHEA:15393"/>
        <dbReference type="ChEBI" id="CHEBI:57609"/>
        <dbReference type="ChEBI" id="CHEBI:57791"/>
        <dbReference type="EC" id="5.1.1.7"/>
    </reaction>
</comment>
<accession>A0A0R2LNL2</accession>
<dbReference type="GO" id="GO:0008837">
    <property type="term" value="F:diaminopimelate epimerase activity"/>
    <property type="evidence" value="ECO:0007669"/>
    <property type="project" value="UniProtKB-UniRule"/>
</dbReference>
<evidence type="ECO:0000256" key="2">
    <source>
        <dbReference type="ARBA" id="ARBA00010219"/>
    </source>
</evidence>
<evidence type="ECO:0000256" key="9">
    <source>
        <dbReference type="PROSITE-ProRule" id="PRU10125"/>
    </source>
</evidence>
<dbReference type="PANTHER" id="PTHR31689">
    <property type="entry name" value="DIAMINOPIMELATE EPIMERASE, CHLOROPLASTIC"/>
    <property type="match status" value="1"/>
</dbReference>
<feature type="active site" description="Proton donor" evidence="8">
    <location>
        <position position="81"/>
    </location>
</feature>
<comment type="similarity">
    <text evidence="2 8">Belongs to the diaminopimelate epimerase family.</text>
</comment>
<dbReference type="STRING" id="449659.IV66_GL001252"/>
<keyword evidence="5 8" id="KW-0457">Lysine biosynthesis</keyword>
<comment type="function">
    <text evidence="8">Catalyzes the stereoinversion of LL-2,6-diaminopimelate (L,L-DAP) to meso-diaminopimelate (meso-DAP), a precursor of L-lysine and an essential component of the bacterial peptidoglycan.</text>
</comment>
<comment type="pathway">
    <text evidence="1 8">Amino-acid biosynthesis; L-lysine biosynthesis via DAP pathway; DL-2,6-diaminopimelate from LL-2,6-diaminopimelate: step 1/1.</text>
</comment>
<proteinExistence type="inferred from homology"/>
<evidence type="ECO:0000256" key="1">
    <source>
        <dbReference type="ARBA" id="ARBA00005196"/>
    </source>
</evidence>
<dbReference type="PATRIC" id="fig|449659.4.peg.1269"/>
<comment type="caution">
    <text evidence="8">Lacks conserved residue(s) required for the propagation of feature annotation.</text>
</comment>
<dbReference type="Pfam" id="PF01678">
    <property type="entry name" value="DAP_epimerase"/>
    <property type="match status" value="2"/>
</dbReference>
<feature type="binding site" evidence="8">
    <location>
        <begin position="236"/>
        <end position="237"/>
    </location>
    <ligand>
        <name>substrate</name>
    </ligand>
</feature>
<dbReference type="Gene3D" id="3.10.310.10">
    <property type="entry name" value="Diaminopimelate Epimerase, Chain A, domain 1"/>
    <property type="match status" value="2"/>
</dbReference>
<organism evidence="10 11">
    <name type="scientific">Ligilactobacillus pobuzihii</name>
    <dbReference type="NCBI Taxonomy" id="449659"/>
    <lineage>
        <taxon>Bacteria</taxon>
        <taxon>Bacillati</taxon>
        <taxon>Bacillota</taxon>
        <taxon>Bacilli</taxon>
        <taxon>Lactobacillales</taxon>
        <taxon>Lactobacillaceae</taxon>
        <taxon>Ligilactobacillus</taxon>
    </lineage>
</organism>
<feature type="binding site" evidence="8">
    <location>
        <position position="13"/>
    </location>
    <ligand>
        <name>substrate</name>
    </ligand>
</feature>
<feature type="binding site" evidence="8">
    <location>
        <position position="172"/>
    </location>
    <ligand>
        <name>substrate</name>
    </ligand>
</feature>
<evidence type="ECO:0000256" key="5">
    <source>
        <dbReference type="ARBA" id="ARBA00023154"/>
    </source>
</evidence>
<keyword evidence="8" id="KW-0963">Cytoplasm</keyword>
<keyword evidence="11" id="KW-1185">Reference proteome</keyword>
<dbReference type="PANTHER" id="PTHR31689:SF0">
    <property type="entry name" value="DIAMINOPIMELATE EPIMERASE"/>
    <property type="match status" value="1"/>
</dbReference>
<feature type="active site" evidence="9">
    <location>
        <position position="81"/>
    </location>
</feature>
<dbReference type="PROSITE" id="PS01326">
    <property type="entry name" value="DAP_EPIMERASE"/>
    <property type="match status" value="1"/>
</dbReference>
<feature type="active site" description="Proton acceptor" evidence="8">
    <location>
        <position position="235"/>
    </location>
</feature>
<dbReference type="EMBL" id="JQCN01000017">
    <property type="protein sequence ID" value="KRO01072.1"/>
    <property type="molecule type" value="Genomic_DNA"/>
</dbReference>
<feature type="binding site" evidence="8">
    <location>
        <begin position="82"/>
        <end position="83"/>
    </location>
    <ligand>
        <name>substrate</name>
    </ligand>
</feature>